<feature type="compositionally biased region" description="Low complexity" evidence="1">
    <location>
        <begin position="38"/>
        <end position="56"/>
    </location>
</feature>
<dbReference type="SUPFAM" id="SSF158710">
    <property type="entry name" value="PSPTO4464-like"/>
    <property type="match status" value="1"/>
</dbReference>
<keyword evidence="3" id="KW-1185">Reference proteome</keyword>
<dbReference type="PANTHER" id="PTHR36898:SF1">
    <property type="entry name" value="OS04G0250700 PROTEIN"/>
    <property type="match status" value="1"/>
</dbReference>
<feature type="region of interest" description="Disordered" evidence="1">
    <location>
        <begin position="36"/>
        <end position="83"/>
    </location>
</feature>
<evidence type="ECO:0000313" key="3">
    <source>
        <dbReference type="Proteomes" id="UP000289738"/>
    </source>
</evidence>
<dbReference type="Proteomes" id="UP000289738">
    <property type="component" value="Chromosome B09"/>
</dbReference>
<dbReference type="InterPro" id="IPR023153">
    <property type="entry name" value="DarP_sf"/>
</dbReference>
<organism evidence="2 3">
    <name type="scientific">Arachis hypogaea</name>
    <name type="common">Peanut</name>
    <dbReference type="NCBI Taxonomy" id="3818"/>
    <lineage>
        <taxon>Eukaryota</taxon>
        <taxon>Viridiplantae</taxon>
        <taxon>Streptophyta</taxon>
        <taxon>Embryophyta</taxon>
        <taxon>Tracheophyta</taxon>
        <taxon>Spermatophyta</taxon>
        <taxon>Magnoliopsida</taxon>
        <taxon>eudicotyledons</taxon>
        <taxon>Gunneridae</taxon>
        <taxon>Pentapetalae</taxon>
        <taxon>rosids</taxon>
        <taxon>fabids</taxon>
        <taxon>Fabales</taxon>
        <taxon>Fabaceae</taxon>
        <taxon>Papilionoideae</taxon>
        <taxon>50 kb inversion clade</taxon>
        <taxon>dalbergioids sensu lato</taxon>
        <taxon>Dalbergieae</taxon>
        <taxon>Pterocarpus clade</taxon>
        <taxon>Arachis</taxon>
    </lineage>
</organism>
<dbReference type="CDD" id="cd16331">
    <property type="entry name" value="YjgA-like"/>
    <property type="match status" value="1"/>
</dbReference>
<protein>
    <submittedName>
        <fullName evidence="2">Uncharacterized protein</fullName>
    </submittedName>
</protein>
<evidence type="ECO:0000256" key="1">
    <source>
        <dbReference type="SAM" id="MobiDB-lite"/>
    </source>
</evidence>
<gene>
    <name evidence="2" type="ORF">Ahy_B09g099749</name>
</gene>
<dbReference type="Pfam" id="PF04751">
    <property type="entry name" value="DarP"/>
    <property type="match status" value="1"/>
</dbReference>
<comment type="caution">
    <text evidence="2">The sequence shown here is derived from an EMBL/GenBank/DDBJ whole genome shotgun (WGS) entry which is preliminary data.</text>
</comment>
<accession>A0A444XUS7</accession>
<name>A0A444XUS7_ARAHY</name>
<sequence length="327" mass="37464">MNQQLLRPLRSLPWLHHHHPRTAATATLLPLQHHHLLSSKQPPTKSSSSSHIASAQRNLNTRSRGLLRPNVPLPSPSTTADFDSELKKSRNQLKREAKRAVQWAMDLASLSPPQIKRILGVASLDQVVFEALINHDSDAMLMTYLSENVVILDEFVEDKVFVVLPQRLGPDVREGKRRQFNYIGKLLRDVEPDLMDRLIKATKDSDQKELQVLTGLGDDDLEDDDDLIEIESEEDEKESNSYDNQVTKWFDGLIDKDIQITNEVYSVQGVEFDRQELRKLVRRVHSTQEMKAADDEEEKKKEMASTRAKKALTRFLRGLARSLTNEY</sequence>
<proteinExistence type="predicted"/>
<dbReference type="Gene3D" id="1.10.60.30">
    <property type="entry name" value="PSPTO4464-like domains"/>
    <property type="match status" value="2"/>
</dbReference>
<dbReference type="PANTHER" id="PTHR36898">
    <property type="entry name" value="OSJNBB0026I12.6 PROTEIN"/>
    <property type="match status" value="1"/>
</dbReference>
<dbReference type="STRING" id="3818.A0A444XUS7"/>
<reference evidence="2 3" key="1">
    <citation type="submission" date="2019-01" db="EMBL/GenBank/DDBJ databases">
        <title>Sequencing of cultivated peanut Arachis hypogaea provides insights into genome evolution and oil improvement.</title>
        <authorList>
            <person name="Chen X."/>
        </authorList>
    </citation>
    <scope>NUCLEOTIDE SEQUENCE [LARGE SCALE GENOMIC DNA]</scope>
    <source>
        <strain evidence="3">cv. Fuhuasheng</strain>
        <tissue evidence="2">Leaves</tissue>
    </source>
</reference>
<dbReference type="EMBL" id="SDMP01000019">
    <property type="protein sequence ID" value="RYQ93472.1"/>
    <property type="molecule type" value="Genomic_DNA"/>
</dbReference>
<dbReference type="AlphaFoldDB" id="A0A444XUS7"/>
<evidence type="ECO:0000313" key="2">
    <source>
        <dbReference type="EMBL" id="RYQ93472.1"/>
    </source>
</evidence>
<dbReference type="InterPro" id="IPR006839">
    <property type="entry name" value="DarP"/>
</dbReference>